<gene>
    <name evidence="4" type="ORF">Tci_057500</name>
</gene>
<dbReference type="CDD" id="cd09272">
    <property type="entry name" value="RNase_HI_RT_Ty1"/>
    <property type="match status" value="1"/>
</dbReference>
<evidence type="ECO:0000259" key="3">
    <source>
        <dbReference type="Pfam" id="PF07727"/>
    </source>
</evidence>
<name>A0A6L2NK95_TANCI</name>
<proteinExistence type="predicted"/>
<keyword evidence="2" id="KW-0812">Transmembrane</keyword>
<dbReference type="EMBL" id="BKCJ010009125">
    <property type="protein sequence ID" value="GEU85522.1"/>
    <property type="molecule type" value="Genomic_DNA"/>
</dbReference>
<dbReference type="SUPFAM" id="SSF56672">
    <property type="entry name" value="DNA/RNA polymerases"/>
    <property type="match status" value="1"/>
</dbReference>
<evidence type="ECO:0000313" key="4">
    <source>
        <dbReference type="EMBL" id="GEU85522.1"/>
    </source>
</evidence>
<reference evidence="4" key="1">
    <citation type="journal article" date="2019" name="Sci. Rep.">
        <title>Draft genome of Tanacetum cinerariifolium, the natural source of mosquito coil.</title>
        <authorList>
            <person name="Yamashiro T."/>
            <person name="Shiraishi A."/>
            <person name="Satake H."/>
            <person name="Nakayama K."/>
        </authorList>
    </citation>
    <scope>NUCLEOTIDE SEQUENCE</scope>
</reference>
<keyword evidence="2" id="KW-0472">Membrane</keyword>
<feature type="transmembrane region" description="Helical" evidence="2">
    <location>
        <begin position="1465"/>
        <end position="1483"/>
    </location>
</feature>
<feature type="transmembrane region" description="Helical" evidence="2">
    <location>
        <begin position="562"/>
        <end position="581"/>
    </location>
</feature>
<comment type="caution">
    <text evidence="4">The sequence shown here is derived from an EMBL/GenBank/DDBJ whole genome shotgun (WGS) entry which is preliminary data.</text>
</comment>
<feature type="compositionally biased region" description="Basic residues" evidence="1">
    <location>
        <begin position="1207"/>
        <end position="1219"/>
    </location>
</feature>
<feature type="region of interest" description="Disordered" evidence="1">
    <location>
        <begin position="1191"/>
        <end position="1237"/>
    </location>
</feature>
<keyword evidence="2" id="KW-1133">Transmembrane helix</keyword>
<dbReference type="Pfam" id="PF07727">
    <property type="entry name" value="RVT_2"/>
    <property type="match status" value="1"/>
</dbReference>
<evidence type="ECO:0000256" key="1">
    <source>
        <dbReference type="SAM" id="MobiDB-lite"/>
    </source>
</evidence>
<dbReference type="PANTHER" id="PTHR11439">
    <property type="entry name" value="GAG-POL-RELATED RETROTRANSPOSON"/>
    <property type="match status" value="1"/>
</dbReference>
<sequence length="1496" mass="166811">MSPCASLISADRHSISAVKSHVFASRPTGSASRPGSAGRPVFAGRPYGSVDRTPVPADIHDGLKIFDCLKSGIFTSSSYDEELSGPDANNLESSLDVSSTITKRIHNIHPTSQVLGDINSPVQTRRRVKHKGSSEKEPTTVAQALADPEWVEAMQAGMQQLRNQKVWVLVTLPDGKRAIGTKWILKNKRDARVARIEAIRLFLAFASFMKFKVYQMDVKSAFLYGKIAEEVYVTQPRGFEDPDHKVYKDVKALYGLHQAPRAWYERLSTFLLKHDYRRGTIDKTLFIKKDSKDIMLVQVYVDDIIFGSTRKDWCEEFKTLMQSEFEMSSMGPLTFFLGLQVDQRPDGIFIHQEKYIADILKKFDLDNSKLASTPFEHQKIKEKNVPDEPVSVHLYRFMIGCLMYLTATRPDIMFAVCAAARHQVTPKTSNLLSVKWIFKYLTAYRKLGLWYPRDSSFDLEAFSDNDYAGANGDRISTTGGCQFLGRRLISWQCKKQTIVATSSCEAEYVAAASCCGQRTKHIEIRHHFIKDANEKKLIQVLKIPTEHNVADLLTKSFDVTRFGYLVVNIGMLNMFLLVGMVSAGGHSFLWFLFTSTGRVTFCWLFPIPASDLVSAYHMLFLLVMYFSCWYALTANPIIYASVVRQFWGSASEASLPDGVKGLMATIDGTAYTVTEATIRSALQLDDLNAIDTMTNEEFFAGLRNIRQSSPLPMPFGPAPTSRVVSTDSILDILSSSGPSEPVLETITSPFRDDDTGGASFHESPPRPHSATLTFCPTVGVAEEPLTLTSLLALFSTCLQRIATLEAELKATKILHRDTVILFSKRIKKLESKLKSKKRKLVLSDSENEEEEMQSKELDALLDLANAALHEPSLSTTSSKPANPEQSSEKEFSLTTLDAQSSSGLDFTDADIPAGGLTSAGISVAAGLTVLAEPSSPLRDPSKGKAVATSSSPITSLTAKELADQQAVILEAERQELLEQELKQSIDAEQVYLDSLVVLNLTNEEWIGLVDQVWANQTLSAELLGADVSEDTFSVRMVELMNRRRKAIAEMKAKAKREKPMTPAQQKEFMRTFVKNQSSIRRAVDLATDKAQHQQLKRSCETLESLESKKLKSSHSITLPSEMQETTSVSAGTTIAAGDPIPTVTSVSAASSISAGVPIVADVSISADASGTASQASVLIIELLDSPSKDTFLPLDPETEEQDAPLRKSSRKKSIARKRTLPSPSKPKSDALPFDEDDPEAEFKRYLRQASDNDEPAEPVSLALVFDITTWEIIPTEFGRDEIHVITRADGTVKWFSTLRELMYWAGRTDLIVLYGLVLDKYKTERATCIGLGLWMDLRTLITAREERDASIIWDDQDQWQIQSWRFYVIPAIHMLETEAGDIMYMFVDKKALTMPAWVLNCLDFKLEEIVMAMMTCLKSSGVHYQCFTVKCGLLWWFQIDYLPFSTLLVPHKFNKANQRGFKDDYGASSSTFTIIMLLLILLAHCSYDDLLLETRQ</sequence>
<feature type="compositionally biased region" description="Polar residues" evidence="1">
    <location>
        <begin position="872"/>
        <end position="885"/>
    </location>
</feature>
<organism evidence="4">
    <name type="scientific">Tanacetum cinerariifolium</name>
    <name type="common">Dalmatian daisy</name>
    <name type="synonym">Chrysanthemum cinerariifolium</name>
    <dbReference type="NCBI Taxonomy" id="118510"/>
    <lineage>
        <taxon>Eukaryota</taxon>
        <taxon>Viridiplantae</taxon>
        <taxon>Streptophyta</taxon>
        <taxon>Embryophyta</taxon>
        <taxon>Tracheophyta</taxon>
        <taxon>Spermatophyta</taxon>
        <taxon>Magnoliopsida</taxon>
        <taxon>eudicotyledons</taxon>
        <taxon>Gunneridae</taxon>
        <taxon>Pentapetalae</taxon>
        <taxon>asterids</taxon>
        <taxon>campanulids</taxon>
        <taxon>Asterales</taxon>
        <taxon>Asteraceae</taxon>
        <taxon>Asteroideae</taxon>
        <taxon>Anthemideae</taxon>
        <taxon>Anthemidinae</taxon>
        <taxon>Tanacetum</taxon>
    </lineage>
</organism>
<feature type="region of interest" description="Disordered" evidence="1">
    <location>
        <begin position="871"/>
        <end position="893"/>
    </location>
</feature>
<dbReference type="PANTHER" id="PTHR11439:SF495">
    <property type="entry name" value="REVERSE TRANSCRIPTASE, RNA-DEPENDENT DNA POLYMERASE-RELATED"/>
    <property type="match status" value="1"/>
</dbReference>
<protein>
    <recommendedName>
        <fullName evidence="3">Reverse transcriptase Ty1/copia-type domain-containing protein</fullName>
    </recommendedName>
</protein>
<dbReference type="InterPro" id="IPR013103">
    <property type="entry name" value="RVT_2"/>
</dbReference>
<feature type="domain" description="Reverse transcriptase Ty1/copia-type" evidence="3">
    <location>
        <begin position="192"/>
        <end position="376"/>
    </location>
</feature>
<feature type="transmembrane region" description="Helical" evidence="2">
    <location>
        <begin position="612"/>
        <end position="632"/>
    </location>
</feature>
<dbReference type="InterPro" id="IPR043502">
    <property type="entry name" value="DNA/RNA_pol_sf"/>
</dbReference>
<accession>A0A6L2NK95</accession>
<evidence type="ECO:0000256" key="2">
    <source>
        <dbReference type="SAM" id="Phobius"/>
    </source>
</evidence>